<keyword evidence="4" id="KW-0378">Hydrolase</keyword>
<dbReference type="Pfam" id="PF01471">
    <property type="entry name" value="PG_binding_1"/>
    <property type="match status" value="1"/>
</dbReference>
<dbReference type="AlphaFoldDB" id="A0A841BVB1"/>
<name>A0A841BVB1_9ACTN</name>
<evidence type="ECO:0000313" key="4">
    <source>
        <dbReference type="EMBL" id="MBB5870691.1"/>
    </source>
</evidence>
<evidence type="ECO:0000259" key="3">
    <source>
        <dbReference type="Pfam" id="PF01471"/>
    </source>
</evidence>
<keyword evidence="2" id="KW-0175">Coiled coil</keyword>
<dbReference type="RefSeq" id="WP_184838246.1">
    <property type="nucleotide sequence ID" value="NZ_JACHMN010000002.1"/>
</dbReference>
<organism evidence="4 5">
    <name type="scientific">Allocatelliglobosispora scoriae</name>
    <dbReference type="NCBI Taxonomy" id="643052"/>
    <lineage>
        <taxon>Bacteria</taxon>
        <taxon>Bacillati</taxon>
        <taxon>Actinomycetota</taxon>
        <taxon>Actinomycetes</taxon>
        <taxon>Micromonosporales</taxon>
        <taxon>Micromonosporaceae</taxon>
        <taxon>Allocatelliglobosispora</taxon>
    </lineage>
</organism>
<evidence type="ECO:0000313" key="5">
    <source>
        <dbReference type="Proteomes" id="UP000587527"/>
    </source>
</evidence>
<evidence type="ECO:0000256" key="1">
    <source>
        <dbReference type="ARBA" id="ARBA00004196"/>
    </source>
</evidence>
<evidence type="ECO:0000256" key="2">
    <source>
        <dbReference type="ARBA" id="ARBA00023054"/>
    </source>
</evidence>
<dbReference type="InterPro" id="IPR036366">
    <property type="entry name" value="PGBDSf"/>
</dbReference>
<sequence>MKIKILIAAVSVTAIAGLIALLLWPTGPAPLAAAGPAETGEVTRQTLADTKSVDGTLGYGTTTSVTNKLSGTITALAAEGATVKRGATLYRVDDQPVVLLQGSLPAYRVLRNGVEGADVKQFEQNLRALGYTGFTVDEKYSSSTASAVKKWQEKLGLPETGMVEPGRIAYAGAAVRVDSVAVAVGDAAQPGQSVLKLTGVDRVVTVTLDVADQRLAAKGAKVKLTLPDGSTKDGTITAIHTVLKPAGNDGATETKIEVTVGLAPITGFDQASVDVAFTASVREKVLTVPIAALLALREGGYGIEIITSGGTRTIAVTTGLFASGRVEISGPDVTEGLVVGLPS</sequence>
<dbReference type="Gene3D" id="1.10.101.10">
    <property type="entry name" value="PGBD-like superfamily/PGBD"/>
    <property type="match status" value="1"/>
</dbReference>
<reference evidence="4 5" key="1">
    <citation type="submission" date="2020-08" db="EMBL/GenBank/DDBJ databases">
        <title>Sequencing the genomes of 1000 actinobacteria strains.</title>
        <authorList>
            <person name="Klenk H.-P."/>
        </authorList>
    </citation>
    <scope>NUCLEOTIDE SEQUENCE [LARGE SCALE GENOMIC DNA]</scope>
    <source>
        <strain evidence="4 5">DSM 45362</strain>
    </source>
</reference>
<dbReference type="InterPro" id="IPR002477">
    <property type="entry name" value="Peptidoglycan-bd-like"/>
</dbReference>
<accession>A0A841BVB1</accession>
<dbReference type="SUPFAM" id="SSF47090">
    <property type="entry name" value="PGBD-like"/>
    <property type="match status" value="1"/>
</dbReference>
<dbReference type="PANTHER" id="PTHR32347">
    <property type="entry name" value="EFFLUX SYSTEM COMPONENT YKNX-RELATED"/>
    <property type="match status" value="1"/>
</dbReference>
<dbReference type="Proteomes" id="UP000587527">
    <property type="component" value="Unassembled WGS sequence"/>
</dbReference>
<keyword evidence="5" id="KW-1185">Reference proteome</keyword>
<comment type="caution">
    <text evidence="4">The sequence shown here is derived from an EMBL/GenBank/DDBJ whole genome shotgun (WGS) entry which is preliminary data.</text>
</comment>
<dbReference type="GO" id="GO:0030313">
    <property type="term" value="C:cell envelope"/>
    <property type="evidence" value="ECO:0007669"/>
    <property type="project" value="UniProtKB-SubCell"/>
</dbReference>
<dbReference type="GO" id="GO:0016787">
    <property type="term" value="F:hydrolase activity"/>
    <property type="evidence" value="ECO:0007669"/>
    <property type="project" value="UniProtKB-KW"/>
</dbReference>
<feature type="domain" description="Peptidoglycan binding-like" evidence="3">
    <location>
        <begin position="116"/>
        <end position="164"/>
    </location>
</feature>
<dbReference type="EMBL" id="JACHMN010000002">
    <property type="protein sequence ID" value="MBB5870691.1"/>
    <property type="molecule type" value="Genomic_DNA"/>
</dbReference>
<dbReference type="PANTHER" id="PTHR32347:SF23">
    <property type="entry name" value="BLL5650 PROTEIN"/>
    <property type="match status" value="1"/>
</dbReference>
<dbReference type="InterPro" id="IPR050465">
    <property type="entry name" value="UPF0194_transport"/>
</dbReference>
<comment type="subcellular location">
    <subcellularLocation>
        <location evidence="1">Cell envelope</location>
    </subcellularLocation>
</comment>
<proteinExistence type="predicted"/>
<protein>
    <submittedName>
        <fullName evidence="4">Peptidoglycan hydrolase-like protein with peptidoglycan-binding domain</fullName>
    </submittedName>
</protein>
<gene>
    <name evidence="4" type="ORF">F4553_004070</name>
</gene>
<dbReference type="InterPro" id="IPR036365">
    <property type="entry name" value="PGBD-like_sf"/>
</dbReference>